<proteinExistence type="predicted"/>
<evidence type="ECO:0000313" key="4">
    <source>
        <dbReference type="WBParaSite" id="TTAC_0000933701-mRNA-1"/>
    </source>
</evidence>
<dbReference type="Proteomes" id="UP000274429">
    <property type="component" value="Unassembled WGS sequence"/>
</dbReference>
<feature type="region of interest" description="Disordered" evidence="1">
    <location>
        <begin position="235"/>
        <end position="283"/>
    </location>
</feature>
<protein>
    <submittedName>
        <fullName evidence="4">C2H2-type domain-containing protein</fullName>
    </submittedName>
</protein>
<accession>A0A0R3X725</accession>
<evidence type="ECO:0000256" key="1">
    <source>
        <dbReference type="SAM" id="MobiDB-lite"/>
    </source>
</evidence>
<feature type="compositionally biased region" description="Low complexity" evidence="1">
    <location>
        <begin position="181"/>
        <end position="194"/>
    </location>
</feature>
<sequence>MGGKESHMPSSESRGRCSAYGHTIAPSFPQFTNTTCQTMASSLYNADTFNCHRTHSDNGGNKSESSDQNLGGDVCCYDSNYTATKLNYKMCGDETDAEDYHKPNPSKSSQNKVAEHLCSEKDVKLTSIISNETDTSSSISVGDGSTEAILKKLKNRHKISKNTLKKTKKHNNGSQSSDGHSCISQTSSSSSPPSCCTPVLFVDLVKLKKTGVETKTMQQVALACDFNEAFNVNISNEQSSGDLPDQLPGRHGDEIETRNDPSSSHRLSPPPRGSEDTVNRWVTPKPSPKLGFVETNTGDIIFTAYLRMKGTGPDEYTNVKKTSERRLKGLQTQQNCKIKLYDDPIEQRTLMVHKLRIFGPGYREVIRCKNSLPRCLTDRLITAHATLDENMIKPQRRR</sequence>
<feature type="compositionally biased region" description="Basic and acidic residues" evidence="1">
    <location>
        <begin position="248"/>
        <end position="259"/>
    </location>
</feature>
<dbReference type="WBParaSite" id="TTAC_0000933701-mRNA-1">
    <property type="protein sequence ID" value="TTAC_0000933701-mRNA-1"/>
    <property type="gene ID" value="TTAC_0000933701"/>
</dbReference>
<organism evidence="4">
    <name type="scientific">Hydatigena taeniaeformis</name>
    <name type="common">Feline tapeworm</name>
    <name type="synonym">Taenia taeniaeformis</name>
    <dbReference type="NCBI Taxonomy" id="6205"/>
    <lineage>
        <taxon>Eukaryota</taxon>
        <taxon>Metazoa</taxon>
        <taxon>Spiralia</taxon>
        <taxon>Lophotrochozoa</taxon>
        <taxon>Platyhelminthes</taxon>
        <taxon>Cestoda</taxon>
        <taxon>Eucestoda</taxon>
        <taxon>Cyclophyllidea</taxon>
        <taxon>Taeniidae</taxon>
        <taxon>Hydatigera</taxon>
    </lineage>
</organism>
<gene>
    <name evidence="2" type="ORF">TTAC_LOCUS9322</name>
</gene>
<dbReference type="AlphaFoldDB" id="A0A0R3X725"/>
<evidence type="ECO:0000313" key="2">
    <source>
        <dbReference type="EMBL" id="VDM34092.1"/>
    </source>
</evidence>
<dbReference type="OrthoDB" id="6241283at2759"/>
<name>A0A0R3X725_HYDTA</name>
<dbReference type="EMBL" id="UYWX01020762">
    <property type="protein sequence ID" value="VDM34092.1"/>
    <property type="molecule type" value="Genomic_DNA"/>
</dbReference>
<feature type="region of interest" description="Disordered" evidence="1">
    <location>
        <begin position="159"/>
        <end position="194"/>
    </location>
</feature>
<keyword evidence="3" id="KW-1185">Reference proteome</keyword>
<feature type="compositionally biased region" description="Basic residues" evidence="1">
    <location>
        <begin position="159"/>
        <end position="171"/>
    </location>
</feature>
<reference evidence="2 3" key="2">
    <citation type="submission" date="2018-11" db="EMBL/GenBank/DDBJ databases">
        <authorList>
            <consortium name="Pathogen Informatics"/>
        </authorList>
    </citation>
    <scope>NUCLEOTIDE SEQUENCE [LARGE SCALE GENOMIC DNA]</scope>
</reference>
<evidence type="ECO:0000313" key="3">
    <source>
        <dbReference type="Proteomes" id="UP000274429"/>
    </source>
</evidence>
<reference evidence="4" key="1">
    <citation type="submission" date="2017-02" db="UniProtKB">
        <authorList>
            <consortium name="WormBaseParasite"/>
        </authorList>
    </citation>
    <scope>IDENTIFICATION</scope>
</reference>